<dbReference type="GO" id="GO:0004674">
    <property type="term" value="F:protein serine/threonine kinase activity"/>
    <property type="evidence" value="ECO:0007669"/>
    <property type="project" value="UniProtKB-KW"/>
</dbReference>
<dbReference type="RefSeq" id="XP_068365958.1">
    <property type="nucleotide sequence ID" value="XM_068499431.1"/>
</dbReference>
<dbReference type="InterPro" id="IPR050236">
    <property type="entry name" value="Ser_Thr_kinase_AGC"/>
</dbReference>
<keyword evidence="5" id="KW-0547">Nucleotide-binding</keyword>
<keyword evidence="13" id="KW-1185">Reference proteome</keyword>
<feature type="region of interest" description="Disordered" evidence="10">
    <location>
        <begin position="948"/>
        <end position="996"/>
    </location>
</feature>
<dbReference type="FunFam" id="3.30.200.20:FF:000042">
    <property type="entry name" value="Aurora kinase A"/>
    <property type="match status" value="1"/>
</dbReference>
<reference evidence="12" key="1">
    <citation type="submission" date="2016-10" db="EMBL/GenBank/DDBJ databases">
        <authorList>
            <person name="Benchimol M."/>
            <person name="Almeida L.G."/>
            <person name="Vasconcelos A.T."/>
            <person name="Perreira-Neves A."/>
            <person name="Rosa I.A."/>
            <person name="Tasca T."/>
            <person name="Bogo M.R."/>
            <person name="de Souza W."/>
        </authorList>
    </citation>
    <scope>NUCLEOTIDE SEQUENCE [LARGE SCALE GENOMIC DNA]</scope>
    <source>
        <strain evidence="12">K</strain>
    </source>
</reference>
<gene>
    <name evidence="12" type="ORF">TRFO_17174</name>
</gene>
<dbReference type="Gene3D" id="1.10.510.10">
    <property type="entry name" value="Transferase(Phosphotransferase) domain 1"/>
    <property type="match status" value="1"/>
</dbReference>
<proteinExistence type="predicted"/>
<dbReference type="EC" id="2.7.11.1" evidence="1"/>
<dbReference type="InterPro" id="IPR011009">
    <property type="entry name" value="Kinase-like_dom_sf"/>
</dbReference>
<dbReference type="EMBL" id="MLAK01000554">
    <property type="protein sequence ID" value="OHT12822.1"/>
    <property type="molecule type" value="Genomic_DNA"/>
</dbReference>
<comment type="caution">
    <text evidence="12">The sequence shown here is derived from an EMBL/GenBank/DDBJ whole genome shotgun (WGS) entry which is preliminary data.</text>
</comment>
<feature type="compositionally biased region" description="Polar residues" evidence="10">
    <location>
        <begin position="56"/>
        <end position="70"/>
    </location>
</feature>
<feature type="domain" description="Protein kinase" evidence="11">
    <location>
        <begin position="570"/>
        <end position="840"/>
    </location>
</feature>
<feature type="compositionally biased region" description="Low complexity" evidence="10">
    <location>
        <begin position="118"/>
        <end position="142"/>
    </location>
</feature>
<dbReference type="Gene3D" id="3.30.200.20">
    <property type="entry name" value="Phosphorylase Kinase, domain 1"/>
    <property type="match status" value="1"/>
</dbReference>
<dbReference type="PROSITE" id="PS00108">
    <property type="entry name" value="PROTEIN_KINASE_ST"/>
    <property type="match status" value="1"/>
</dbReference>
<keyword evidence="3" id="KW-0597">Phosphoprotein</keyword>
<feature type="compositionally biased region" description="Polar residues" evidence="10">
    <location>
        <begin position="80"/>
        <end position="98"/>
    </location>
</feature>
<keyword evidence="2" id="KW-0723">Serine/threonine-protein kinase</keyword>
<protein>
    <recommendedName>
        <fullName evidence="1">non-specific serine/threonine protein kinase</fullName>
        <ecNumber evidence="1">2.7.11.1</ecNumber>
    </recommendedName>
</protein>
<keyword evidence="6" id="KW-0418">Kinase</keyword>
<dbReference type="InterPro" id="IPR000719">
    <property type="entry name" value="Prot_kinase_dom"/>
</dbReference>
<evidence type="ECO:0000256" key="8">
    <source>
        <dbReference type="ARBA" id="ARBA00047899"/>
    </source>
</evidence>
<evidence type="ECO:0000256" key="1">
    <source>
        <dbReference type="ARBA" id="ARBA00012513"/>
    </source>
</evidence>
<evidence type="ECO:0000256" key="9">
    <source>
        <dbReference type="ARBA" id="ARBA00048679"/>
    </source>
</evidence>
<evidence type="ECO:0000256" key="4">
    <source>
        <dbReference type="ARBA" id="ARBA00022679"/>
    </source>
</evidence>
<dbReference type="InterPro" id="IPR008271">
    <property type="entry name" value="Ser/Thr_kinase_AS"/>
</dbReference>
<comment type="catalytic activity">
    <reaction evidence="9">
        <text>L-seryl-[protein] + ATP = O-phospho-L-seryl-[protein] + ADP + H(+)</text>
        <dbReference type="Rhea" id="RHEA:17989"/>
        <dbReference type="Rhea" id="RHEA-COMP:9863"/>
        <dbReference type="Rhea" id="RHEA-COMP:11604"/>
        <dbReference type="ChEBI" id="CHEBI:15378"/>
        <dbReference type="ChEBI" id="CHEBI:29999"/>
        <dbReference type="ChEBI" id="CHEBI:30616"/>
        <dbReference type="ChEBI" id="CHEBI:83421"/>
        <dbReference type="ChEBI" id="CHEBI:456216"/>
        <dbReference type="EC" id="2.7.11.1"/>
    </reaction>
</comment>
<feature type="compositionally biased region" description="Low complexity" evidence="10">
    <location>
        <begin position="961"/>
        <end position="978"/>
    </location>
</feature>
<keyword evidence="4" id="KW-0808">Transferase</keyword>
<evidence type="ECO:0000256" key="2">
    <source>
        <dbReference type="ARBA" id="ARBA00022527"/>
    </source>
</evidence>
<dbReference type="AlphaFoldDB" id="A0A1J4KT34"/>
<evidence type="ECO:0000313" key="13">
    <source>
        <dbReference type="Proteomes" id="UP000179807"/>
    </source>
</evidence>
<evidence type="ECO:0000256" key="10">
    <source>
        <dbReference type="SAM" id="MobiDB-lite"/>
    </source>
</evidence>
<feature type="compositionally biased region" description="Polar residues" evidence="10">
    <location>
        <begin position="949"/>
        <end position="960"/>
    </location>
</feature>
<evidence type="ECO:0000256" key="5">
    <source>
        <dbReference type="ARBA" id="ARBA00022741"/>
    </source>
</evidence>
<feature type="compositionally biased region" description="Polar residues" evidence="10">
    <location>
        <begin position="984"/>
        <end position="996"/>
    </location>
</feature>
<dbReference type="FunFam" id="1.10.510.10:FF:000024">
    <property type="entry name" value="Probable serine/threonine-protein kinase cot-1"/>
    <property type="match status" value="1"/>
</dbReference>
<dbReference type="PANTHER" id="PTHR24356:SF1">
    <property type="entry name" value="SERINE_THREONINE-PROTEIN KINASE GREATWALL"/>
    <property type="match status" value="1"/>
</dbReference>
<dbReference type="GO" id="GO:0007010">
    <property type="term" value="P:cytoskeleton organization"/>
    <property type="evidence" value="ECO:0007669"/>
    <property type="project" value="UniProtKB-ARBA"/>
</dbReference>
<dbReference type="GO" id="GO:0035556">
    <property type="term" value="P:intracellular signal transduction"/>
    <property type="evidence" value="ECO:0007669"/>
    <property type="project" value="TreeGrafter"/>
</dbReference>
<accession>A0A1J4KT34</accession>
<dbReference type="SMART" id="SM00220">
    <property type="entry name" value="S_TKc"/>
    <property type="match status" value="1"/>
</dbReference>
<dbReference type="Pfam" id="PF00069">
    <property type="entry name" value="Pkinase"/>
    <property type="match status" value="1"/>
</dbReference>
<dbReference type="Proteomes" id="UP000179807">
    <property type="component" value="Unassembled WGS sequence"/>
</dbReference>
<keyword evidence="7" id="KW-0067">ATP-binding</keyword>
<dbReference type="SUPFAM" id="SSF56112">
    <property type="entry name" value="Protein kinase-like (PK-like)"/>
    <property type="match status" value="1"/>
</dbReference>
<dbReference type="GO" id="GO:0005524">
    <property type="term" value="F:ATP binding"/>
    <property type="evidence" value="ECO:0007669"/>
    <property type="project" value="UniProtKB-KW"/>
</dbReference>
<evidence type="ECO:0000256" key="6">
    <source>
        <dbReference type="ARBA" id="ARBA00022777"/>
    </source>
</evidence>
<feature type="compositionally biased region" description="Low complexity" evidence="10">
    <location>
        <begin position="43"/>
        <end position="53"/>
    </location>
</feature>
<dbReference type="CDD" id="cd05579">
    <property type="entry name" value="STKc_MAST_like"/>
    <property type="match status" value="1"/>
</dbReference>
<name>A0A1J4KT34_9EUKA</name>
<organism evidence="12 13">
    <name type="scientific">Tritrichomonas foetus</name>
    <dbReference type="NCBI Taxonomy" id="1144522"/>
    <lineage>
        <taxon>Eukaryota</taxon>
        <taxon>Metamonada</taxon>
        <taxon>Parabasalia</taxon>
        <taxon>Tritrichomonadida</taxon>
        <taxon>Tritrichomonadidae</taxon>
        <taxon>Tritrichomonas</taxon>
    </lineage>
</organism>
<evidence type="ECO:0000313" key="12">
    <source>
        <dbReference type="EMBL" id="OHT12822.1"/>
    </source>
</evidence>
<sequence length="996" mass="111840">MYTSISIRHQIYLIEQEIKLMKRIWRPFPLNRSSTPRLQLNLSSQASKLSSRSNHPHSISQPGNGMTSCESFHMPKVRQKSNSGTFCTSPLSQSNFSKQPPPPLHTRTCPLSYPDEIQSNSSNSQSNTRPNNASNNPHLNNNRVVSCNSFNIDTRNHRNIKNGCLSGRCVGYPPQPQVHYNTGFHSHHHRNSNKPTQLASLFQSLVVRKKSLENILFSLPKDEIQLRASIEAVATACLFQVVKRAKREAENLRQILRKNDSSGKVPNTVVSQVLSIFIHLTHLPSNLAISLANEKPESHSNCQNNSTCSNCNCSSQNASNCSCHQNNNTSRLTNHSTGNRSNSNLKNSNNNCTSSDSIDCQSVLGDGSLISGSVNNHSMPALYKSEDSSYDELETMLEDNIMSTSDDGETIICRICEKVVPLNLIEKHSKLCTQAHQAKYQFLTASDKLKRLNQKLSNQLTSQFPGEEKNAVSFLYPLLHLYYCIDNAVTVKSNNTCDGIEVLFQVYNLLINFKVPKSALQYTSLFAHAAKLVNQKLKALDDIDKASQAIAETTIDHSVWVLQDTQLSDFQFLARLSSGAFARVYLAKKEKTGDLFAIKVIKQSHANLKNQVRRVSQERDIMMQLQSPYMVNFYYSFIMKNNLYLVMEYIPGGDIYSLLQSVGCLEEKNVKTYIVQLVKALQFLRENQIIHRDLKPDNILIDSNGFLRLTDFGLSLCGLNGKQQASRVGTPDYMAPEIVLNEDNSYSCDYWSLGVITYEMLWGVPPFHGSTEDDTFKNILTMNINSSFLDAQDTQNNQEDNDFGPVSNQCKDFISKLLVSDPKQRLGSNRFEEIMDHEWFKGIDWNAINEMSPVFVPDTSSLENYQIYFQSRYQFPEDGEIDIREDLAEAAGIETLEDYATTPFDERKSILSSDSVAMLSTAFPKMSLQHLSTTNDILAKNIRTRRAASMSNSNSGRTPLSSTSSFSSVTSESVSSSEDIPFSEMTTESILGQNPP</sequence>
<dbReference type="PANTHER" id="PTHR24356">
    <property type="entry name" value="SERINE/THREONINE-PROTEIN KINASE"/>
    <property type="match status" value="1"/>
</dbReference>
<dbReference type="PROSITE" id="PS50011">
    <property type="entry name" value="PROTEIN_KINASE_DOM"/>
    <property type="match status" value="1"/>
</dbReference>
<feature type="region of interest" description="Disordered" evidence="10">
    <location>
        <begin position="43"/>
        <end position="142"/>
    </location>
</feature>
<dbReference type="VEuPathDB" id="TrichDB:TRFO_17174"/>
<dbReference type="GeneID" id="94834135"/>
<evidence type="ECO:0000256" key="7">
    <source>
        <dbReference type="ARBA" id="ARBA00022840"/>
    </source>
</evidence>
<comment type="catalytic activity">
    <reaction evidence="8">
        <text>L-threonyl-[protein] + ATP = O-phospho-L-threonyl-[protein] + ADP + H(+)</text>
        <dbReference type="Rhea" id="RHEA:46608"/>
        <dbReference type="Rhea" id="RHEA-COMP:11060"/>
        <dbReference type="Rhea" id="RHEA-COMP:11605"/>
        <dbReference type="ChEBI" id="CHEBI:15378"/>
        <dbReference type="ChEBI" id="CHEBI:30013"/>
        <dbReference type="ChEBI" id="CHEBI:30616"/>
        <dbReference type="ChEBI" id="CHEBI:61977"/>
        <dbReference type="ChEBI" id="CHEBI:456216"/>
        <dbReference type="EC" id="2.7.11.1"/>
    </reaction>
</comment>
<evidence type="ECO:0000259" key="11">
    <source>
        <dbReference type="PROSITE" id="PS50011"/>
    </source>
</evidence>
<evidence type="ECO:0000256" key="3">
    <source>
        <dbReference type="ARBA" id="ARBA00022553"/>
    </source>
</evidence>